<name>A0A9P5PAX2_9AGAR</name>
<sequence>MASLDLRDHSHFDIAVRLELGEHTSSRRICGAGCCNILLVWIYVDTTSIIPTPTSASAASPSMSMASRSFKPNTPVVLRAVLALTPDSRYVSTSLCCQTRQGPPEHPVDGMQSILHSNGHTIITPSTTPIQPPPILASLPFASRSTITTLTSASTQTTHPLLLPPLITKQLPPTPAEGPLLAIQKGRSMLCAMSKRSTQALLPISLSTSTPDSVTLLFFLKPVYKDDLGMVSGEQSLRNKLTLLRVSRSG</sequence>
<organism evidence="1 2">
    <name type="scientific">Rhodocollybia butyracea</name>
    <dbReference type="NCBI Taxonomy" id="206335"/>
    <lineage>
        <taxon>Eukaryota</taxon>
        <taxon>Fungi</taxon>
        <taxon>Dikarya</taxon>
        <taxon>Basidiomycota</taxon>
        <taxon>Agaricomycotina</taxon>
        <taxon>Agaricomycetes</taxon>
        <taxon>Agaricomycetidae</taxon>
        <taxon>Agaricales</taxon>
        <taxon>Marasmiineae</taxon>
        <taxon>Omphalotaceae</taxon>
        <taxon>Rhodocollybia</taxon>
    </lineage>
</organism>
<accession>A0A9P5PAX2</accession>
<dbReference type="AlphaFoldDB" id="A0A9P5PAX2"/>
<gene>
    <name evidence="1" type="ORF">BDP27DRAFT_1430649</name>
</gene>
<protein>
    <submittedName>
        <fullName evidence="1">Uncharacterized protein</fullName>
    </submittedName>
</protein>
<proteinExistence type="predicted"/>
<comment type="caution">
    <text evidence="1">The sequence shown here is derived from an EMBL/GenBank/DDBJ whole genome shotgun (WGS) entry which is preliminary data.</text>
</comment>
<dbReference type="Proteomes" id="UP000772434">
    <property type="component" value="Unassembled WGS sequence"/>
</dbReference>
<evidence type="ECO:0000313" key="2">
    <source>
        <dbReference type="Proteomes" id="UP000772434"/>
    </source>
</evidence>
<keyword evidence="2" id="KW-1185">Reference proteome</keyword>
<reference evidence="1" key="1">
    <citation type="submission" date="2020-11" db="EMBL/GenBank/DDBJ databases">
        <authorList>
            <consortium name="DOE Joint Genome Institute"/>
            <person name="Ahrendt S."/>
            <person name="Riley R."/>
            <person name="Andreopoulos W."/>
            <person name="Labutti K."/>
            <person name="Pangilinan J."/>
            <person name="Ruiz-Duenas F.J."/>
            <person name="Barrasa J.M."/>
            <person name="Sanchez-Garcia M."/>
            <person name="Camarero S."/>
            <person name="Miyauchi S."/>
            <person name="Serrano A."/>
            <person name="Linde D."/>
            <person name="Babiker R."/>
            <person name="Drula E."/>
            <person name="Ayuso-Fernandez I."/>
            <person name="Pacheco R."/>
            <person name="Padilla G."/>
            <person name="Ferreira P."/>
            <person name="Barriuso J."/>
            <person name="Kellner H."/>
            <person name="Castanera R."/>
            <person name="Alfaro M."/>
            <person name="Ramirez L."/>
            <person name="Pisabarro A.G."/>
            <person name="Kuo A."/>
            <person name="Tritt A."/>
            <person name="Lipzen A."/>
            <person name="He G."/>
            <person name="Yan M."/>
            <person name="Ng V."/>
            <person name="Cullen D."/>
            <person name="Martin F."/>
            <person name="Rosso M.-N."/>
            <person name="Henrissat B."/>
            <person name="Hibbett D."/>
            <person name="Martinez A.T."/>
            <person name="Grigoriev I.V."/>
        </authorList>
    </citation>
    <scope>NUCLEOTIDE SEQUENCE</scope>
    <source>
        <strain evidence="1">AH 40177</strain>
    </source>
</reference>
<dbReference type="EMBL" id="JADNRY010000268">
    <property type="protein sequence ID" value="KAF9059981.1"/>
    <property type="molecule type" value="Genomic_DNA"/>
</dbReference>
<evidence type="ECO:0000313" key="1">
    <source>
        <dbReference type="EMBL" id="KAF9059981.1"/>
    </source>
</evidence>